<protein>
    <submittedName>
        <fullName evidence="4">Ribosomal protein S18 acetylase RimI-like enzyme</fullName>
    </submittedName>
</protein>
<dbReference type="InterPro" id="IPR050680">
    <property type="entry name" value="YpeA/RimI_acetyltransf"/>
</dbReference>
<keyword evidence="4" id="KW-0689">Ribosomal protein</keyword>
<reference evidence="4 5" key="1">
    <citation type="submission" date="2018-06" db="EMBL/GenBank/DDBJ databases">
        <title>Genomic Encyclopedia of Archaeal and Bacterial Type Strains, Phase II (KMG-II): from individual species to whole genera.</title>
        <authorList>
            <person name="Goeker M."/>
        </authorList>
    </citation>
    <scope>NUCLEOTIDE SEQUENCE [LARGE SCALE GENOMIC DNA]</scope>
    <source>
        <strain evidence="4 5">DSM 21851</strain>
    </source>
</reference>
<proteinExistence type="predicted"/>
<gene>
    <name evidence="4" type="ORF">LX87_01468</name>
</gene>
<dbReference type="PROSITE" id="PS51186">
    <property type="entry name" value="GNAT"/>
    <property type="match status" value="1"/>
</dbReference>
<dbReference type="InterPro" id="IPR016181">
    <property type="entry name" value="Acyl_CoA_acyltransferase"/>
</dbReference>
<evidence type="ECO:0000256" key="1">
    <source>
        <dbReference type="ARBA" id="ARBA00022679"/>
    </source>
</evidence>
<feature type="domain" description="N-acetyltransferase" evidence="3">
    <location>
        <begin position="152"/>
        <end position="287"/>
    </location>
</feature>
<keyword evidence="2" id="KW-0012">Acyltransferase</keyword>
<comment type="caution">
    <text evidence="4">The sequence shown here is derived from an EMBL/GenBank/DDBJ whole genome shotgun (WGS) entry which is preliminary data.</text>
</comment>
<dbReference type="EMBL" id="QLMC01000002">
    <property type="protein sequence ID" value="RAJ99772.1"/>
    <property type="molecule type" value="Genomic_DNA"/>
</dbReference>
<evidence type="ECO:0000313" key="5">
    <source>
        <dbReference type="Proteomes" id="UP000248790"/>
    </source>
</evidence>
<evidence type="ECO:0000259" key="3">
    <source>
        <dbReference type="PROSITE" id="PS51186"/>
    </source>
</evidence>
<keyword evidence="1" id="KW-0808">Transferase</keyword>
<organism evidence="4 5">
    <name type="scientific">Larkinella arboricola</name>
    <dbReference type="NCBI Taxonomy" id="643671"/>
    <lineage>
        <taxon>Bacteria</taxon>
        <taxon>Pseudomonadati</taxon>
        <taxon>Bacteroidota</taxon>
        <taxon>Cytophagia</taxon>
        <taxon>Cytophagales</taxon>
        <taxon>Spirosomataceae</taxon>
        <taxon>Larkinella</taxon>
    </lineage>
</organism>
<evidence type="ECO:0000256" key="2">
    <source>
        <dbReference type="ARBA" id="ARBA00023315"/>
    </source>
</evidence>
<name>A0A327X3V7_LARAB</name>
<accession>A0A327X3V7</accession>
<dbReference type="GO" id="GO:0005840">
    <property type="term" value="C:ribosome"/>
    <property type="evidence" value="ECO:0007669"/>
    <property type="project" value="UniProtKB-KW"/>
</dbReference>
<keyword evidence="4" id="KW-0687">Ribonucleoprotein</keyword>
<keyword evidence="5" id="KW-1185">Reference proteome</keyword>
<dbReference type="Pfam" id="PF00583">
    <property type="entry name" value="Acetyltransf_1"/>
    <property type="match status" value="1"/>
</dbReference>
<evidence type="ECO:0000313" key="4">
    <source>
        <dbReference type="EMBL" id="RAJ99772.1"/>
    </source>
</evidence>
<dbReference type="OrthoDB" id="9813917at2"/>
<dbReference type="Gene3D" id="3.40.630.30">
    <property type="match status" value="1"/>
</dbReference>
<dbReference type="RefSeq" id="WP_111627574.1">
    <property type="nucleotide sequence ID" value="NZ_QLMC01000002.1"/>
</dbReference>
<dbReference type="PANTHER" id="PTHR43420">
    <property type="entry name" value="ACETYLTRANSFERASE"/>
    <property type="match status" value="1"/>
</dbReference>
<sequence>MKILSLTELDSEQQLAAQALEILCKSEGGLKGSMHWDKSMNFFPTMRHWFLLYNDGVLIAVLSAFAPSTSQVEYSGYTLPKARRKGCFSLLLDVAAEEVRTFGYQHALLITERASESGQAFVRHLGAVYSNTEYQLVWQPSTWLPSAPIPSLKLTEATLDELEPLIELSRSIFGGTTDEARQILETTIYTPHLTQYIATLDGQTVGMVAVNFERTTAWIIGLGVCPDQQGKGFGKRILHQTLELLRHDTRAETIMIEVDSSNEVALHLYEKAGFVIQMGQDYFKLPL</sequence>
<dbReference type="AlphaFoldDB" id="A0A327X3V7"/>
<dbReference type="InterPro" id="IPR000182">
    <property type="entry name" value="GNAT_dom"/>
</dbReference>
<dbReference type="SUPFAM" id="SSF55729">
    <property type="entry name" value="Acyl-CoA N-acyltransferases (Nat)"/>
    <property type="match status" value="2"/>
</dbReference>
<dbReference type="Proteomes" id="UP000248790">
    <property type="component" value="Unassembled WGS sequence"/>
</dbReference>
<dbReference type="CDD" id="cd04301">
    <property type="entry name" value="NAT_SF"/>
    <property type="match status" value="2"/>
</dbReference>
<dbReference type="GO" id="GO:0016747">
    <property type="term" value="F:acyltransferase activity, transferring groups other than amino-acyl groups"/>
    <property type="evidence" value="ECO:0007669"/>
    <property type="project" value="InterPro"/>
</dbReference>